<accession>A0A9X7W1U3</accession>
<gene>
    <name evidence="1" type="ORF">JZ786_09810</name>
</gene>
<reference evidence="1 2" key="1">
    <citation type="submission" date="2021-02" db="EMBL/GenBank/DDBJ databases">
        <title>Alicyclobacillus curvatus sp. nov. and Alicyclobacillus mengziensis sp. nov., two acidophilic bacteria isolated from acid mine drainage.</title>
        <authorList>
            <person name="Huang Y."/>
        </authorList>
    </citation>
    <scope>NUCLEOTIDE SEQUENCE [LARGE SCALE GENOMIC DNA]</scope>
    <source>
        <strain evidence="1 2">S30H14</strain>
    </source>
</reference>
<dbReference type="RefSeq" id="WP_206658494.1">
    <property type="nucleotide sequence ID" value="NZ_CP071182.1"/>
</dbReference>
<evidence type="ECO:0000313" key="1">
    <source>
        <dbReference type="EMBL" id="QSO49181.1"/>
    </source>
</evidence>
<dbReference type="AlphaFoldDB" id="A0A9X7W1U3"/>
<dbReference type="KEGG" id="afx:JZ786_09810"/>
<name>A0A9X7W1U3_9BACL</name>
<sequence>MDGQLDEVVYLMYEPKSGDCKPTAYRVTTTEGLQEIAELVKTGTGHVYFISYEEFLGSNGLYRLTDSIFDSIGAAEGSVFYIWLGVNDSMTLQVQPKYAILTPVATPRLKNAFKITTISGVLEVVELAKQPQHDVRFVDFREFSHQVSRGRWQAHYIGHLCAVLSDCEEDGLAEQWVDGSAFRYIEDVRGWMIRPANYVHRRRRKR</sequence>
<organism evidence="1 2">
    <name type="scientific">Alicyclobacillus mengziensis</name>
    <dbReference type="NCBI Taxonomy" id="2931921"/>
    <lineage>
        <taxon>Bacteria</taxon>
        <taxon>Bacillati</taxon>
        <taxon>Bacillota</taxon>
        <taxon>Bacilli</taxon>
        <taxon>Bacillales</taxon>
        <taxon>Alicyclobacillaceae</taxon>
        <taxon>Alicyclobacillus</taxon>
    </lineage>
</organism>
<dbReference type="Proteomes" id="UP000663505">
    <property type="component" value="Chromosome"/>
</dbReference>
<protein>
    <submittedName>
        <fullName evidence="1">Uncharacterized protein</fullName>
    </submittedName>
</protein>
<evidence type="ECO:0000313" key="2">
    <source>
        <dbReference type="Proteomes" id="UP000663505"/>
    </source>
</evidence>
<keyword evidence="2" id="KW-1185">Reference proteome</keyword>
<proteinExistence type="predicted"/>
<dbReference type="EMBL" id="CP071182">
    <property type="protein sequence ID" value="QSO49181.1"/>
    <property type="molecule type" value="Genomic_DNA"/>
</dbReference>